<gene>
    <name evidence="1" type="ORF">F3Y22_tig00111210pilonHSYRG00354</name>
</gene>
<accession>A0A6A2YVI7</accession>
<dbReference type="AlphaFoldDB" id="A0A6A2YVI7"/>
<evidence type="ECO:0000313" key="1">
    <source>
        <dbReference type="EMBL" id="KAE8683339.1"/>
    </source>
</evidence>
<protein>
    <submittedName>
        <fullName evidence="1">Uncharacterized protein</fullName>
    </submittedName>
</protein>
<reference evidence="1" key="1">
    <citation type="submission" date="2019-09" db="EMBL/GenBank/DDBJ databases">
        <title>Draft genome information of white flower Hibiscus syriacus.</title>
        <authorList>
            <person name="Kim Y.-M."/>
        </authorList>
    </citation>
    <scope>NUCLEOTIDE SEQUENCE [LARGE SCALE GENOMIC DNA]</scope>
    <source>
        <strain evidence="1">YM2019G1</strain>
    </source>
</reference>
<comment type="caution">
    <text evidence="1">The sequence shown here is derived from an EMBL/GenBank/DDBJ whole genome shotgun (WGS) entry which is preliminary data.</text>
</comment>
<keyword evidence="2" id="KW-1185">Reference proteome</keyword>
<organism evidence="1 2">
    <name type="scientific">Hibiscus syriacus</name>
    <name type="common">Rose of Sharon</name>
    <dbReference type="NCBI Taxonomy" id="106335"/>
    <lineage>
        <taxon>Eukaryota</taxon>
        <taxon>Viridiplantae</taxon>
        <taxon>Streptophyta</taxon>
        <taxon>Embryophyta</taxon>
        <taxon>Tracheophyta</taxon>
        <taxon>Spermatophyta</taxon>
        <taxon>Magnoliopsida</taxon>
        <taxon>eudicotyledons</taxon>
        <taxon>Gunneridae</taxon>
        <taxon>Pentapetalae</taxon>
        <taxon>rosids</taxon>
        <taxon>malvids</taxon>
        <taxon>Malvales</taxon>
        <taxon>Malvaceae</taxon>
        <taxon>Malvoideae</taxon>
        <taxon>Hibiscus</taxon>
    </lineage>
</organism>
<dbReference type="SUPFAM" id="SSF56300">
    <property type="entry name" value="Metallo-dependent phosphatases"/>
    <property type="match status" value="1"/>
</dbReference>
<name>A0A6A2YVI7_HIBSY</name>
<dbReference type="Proteomes" id="UP000436088">
    <property type="component" value="Unassembled WGS sequence"/>
</dbReference>
<proteinExistence type="predicted"/>
<dbReference type="PANTHER" id="PTHR34211:SF3">
    <property type="entry name" value="CALCINEURIN-LIKE METALLO-PHOSPHOESTERASE SUPERFAMILY PROTEIN"/>
    <property type="match status" value="1"/>
</dbReference>
<sequence length="193" mass="22380">MADTGDGGNSSYAVARLLAQPLLQLTRDDSVITLPRGDLLLIGGDLAYPNPSGFTYERRFFCPFEYALQPPAWYIPNHIAVNKPELPEGIPELKEYKGPQCFLIPGNHDRSYMFSPNSILDWFDGLNTVMRYICHRSWLGGWFMPQRKSYFALQLPKRWWVFGLDLSLHSDIDVYQFKFFSELVKTRFEKMIL</sequence>
<dbReference type="EMBL" id="VEPZ02001270">
    <property type="protein sequence ID" value="KAE8683339.1"/>
    <property type="molecule type" value="Genomic_DNA"/>
</dbReference>
<dbReference type="PANTHER" id="PTHR34211">
    <property type="entry name" value="CALCINEURIN-LIKE METALLO-PHOSPHOESTERASE SUPERFAMILY PROTEIN"/>
    <property type="match status" value="1"/>
</dbReference>
<evidence type="ECO:0000313" key="2">
    <source>
        <dbReference type="Proteomes" id="UP000436088"/>
    </source>
</evidence>
<dbReference type="InterPro" id="IPR029052">
    <property type="entry name" value="Metallo-depent_PP-like"/>
</dbReference>